<dbReference type="AlphaFoldDB" id="A0A382RX44"/>
<name>A0A382RX44_9ZZZZ</name>
<protein>
    <recommendedName>
        <fullName evidence="3">ABC transmembrane type-1 domain-containing protein</fullName>
    </recommendedName>
</protein>
<accession>A0A382RX44</accession>
<gene>
    <name evidence="2" type="ORF">METZ01_LOCUS355067</name>
</gene>
<feature type="non-terminal residue" evidence="2">
    <location>
        <position position="67"/>
    </location>
</feature>
<feature type="non-terminal residue" evidence="2">
    <location>
        <position position="1"/>
    </location>
</feature>
<dbReference type="EMBL" id="UINC01124811">
    <property type="protein sequence ID" value="SVD02213.1"/>
    <property type="molecule type" value="Genomic_DNA"/>
</dbReference>
<keyword evidence="1" id="KW-1133">Transmembrane helix</keyword>
<evidence type="ECO:0000313" key="2">
    <source>
        <dbReference type="EMBL" id="SVD02213.1"/>
    </source>
</evidence>
<proteinExistence type="predicted"/>
<keyword evidence="1" id="KW-0472">Membrane</keyword>
<organism evidence="2">
    <name type="scientific">marine metagenome</name>
    <dbReference type="NCBI Taxonomy" id="408172"/>
    <lineage>
        <taxon>unclassified sequences</taxon>
        <taxon>metagenomes</taxon>
        <taxon>ecological metagenomes</taxon>
    </lineage>
</organism>
<evidence type="ECO:0000256" key="1">
    <source>
        <dbReference type="SAM" id="Phobius"/>
    </source>
</evidence>
<sequence length="67" mass="6971">LTILVVVWGLWVGLGSVPEYIVPSPSAVLDRLVGNPGFFFYHGFITLVEALGGFLLGAAVAILGATV</sequence>
<reference evidence="2" key="1">
    <citation type="submission" date="2018-05" db="EMBL/GenBank/DDBJ databases">
        <authorList>
            <person name="Lanie J.A."/>
            <person name="Ng W.-L."/>
            <person name="Kazmierczak K.M."/>
            <person name="Andrzejewski T.M."/>
            <person name="Davidsen T.M."/>
            <person name="Wayne K.J."/>
            <person name="Tettelin H."/>
            <person name="Glass J.I."/>
            <person name="Rusch D."/>
            <person name="Podicherti R."/>
            <person name="Tsui H.-C.T."/>
            <person name="Winkler M.E."/>
        </authorList>
    </citation>
    <scope>NUCLEOTIDE SEQUENCE</scope>
</reference>
<feature type="transmembrane region" description="Helical" evidence="1">
    <location>
        <begin position="39"/>
        <end position="65"/>
    </location>
</feature>
<keyword evidence="1" id="KW-0812">Transmembrane</keyword>
<evidence type="ECO:0008006" key="3">
    <source>
        <dbReference type="Google" id="ProtNLM"/>
    </source>
</evidence>